<feature type="signal peptide" evidence="1">
    <location>
        <begin position="1"/>
        <end position="19"/>
    </location>
</feature>
<keyword evidence="1" id="KW-0732">Signal</keyword>
<keyword evidence="3" id="KW-1185">Reference proteome</keyword>
<proteinExistence type="predicted"/>
<organism evidence="2 3">
    <name type="scientific">Spirosoma fluviale</name>
    <dbReference type="NCBI Taxonomy" id="1597977"/>
    <lineage>
        <taxon>Bacteria</taxon>
        <taxon>Pseudomonadati</taxon>
        <taxon>Bacteroidota</taxon>
        <taxon>Cytophagia</taxon>
        <taxon>Cytophagales</taxon>
        <taxon>Cytophagaceae</taxon>
        <taxon>Spirosoma</taxon>
    </lineage>
</organism>
<evidence type="ECO:0000313" key="2">
    <source>
        <dbReference type="EMBL" id="SOD81121.1"/>
    </source>
</evidence>
<evidence type="ECO:0008006" key="4">
    <source>
        <dbReference type="Google" id="ProtNLM"/>
    </source>
</evidence>
<name>A0A286FD05_9BACT</name>
<dbReference type="AlphaFoldDB" id="A0A286FD05"/>
<evidence type="ECO:0000256" key="1">
    <source>
        <dbReference type="SAM" id="SignalP"/>
    </source>
</evidence>
<dbReference type="InterPro" id="IPR007497">
    <property type="entry name" value="SIMPL/DUF541"/>
</dbReference>
<reference evidence="3" key="1">
    <citation type="submission" date="2017-09" db="EMBL/GenBank/DDBJ databases">
        <authorList>
            <person name="Varghese N."/>
            <person name="Submissions S."/>
        </authorList>
    </citation>
    <scope>NUCLEOTIDE SEQUENCE [LARGE SCALE GENOMIC DNA]</scope>
    <source>
        <strain evidence="3">DSM 29961</strain>
    </source>
</reference>
<dbReference type="Pfam" id="PF04402">
    <property type="entry name" value="SIMPL"/>
    <property type="match status" value="1"/>
</dbReference>
<dbReference type="RefSeq" id="WP_179830141.1">
    <property type="nucleotide sequence ID" value="NZ_OCNH01000001.1"/>
</dbReference>
<dbReference type="Proteomes" id="UP000219452">
    <property type="component" value="Unassembled WGS sequence"/>
</dbReference>
<accession>A0A286FD05</accession>
<dbReference type="InterPro" id="IPR052022">
    <property type="entry name" value="26kDa_periplasmic_antigen"/>
</dbReference>
<sequence>MKALSLFFCLFLGSLGSSAQSTDNHLTVLGDASEEVPADQATLNVNLSYSDEKDITLVYEQHKTGRERLMALLTELRVPAKDIQLLQLMVRKERDFSMGGGGMGQPVEKFKGYQRIAIKFDDLKRYAQVQQRLASDGFIDLSSVFSVSNQREIELRLSDLAIAKAKEKAERMAKAISRTIKRVVRIGDIEETEAIGYVRANQNNIYMNSYTMDVNRPVSTIAQQFRLTTSVKVVFEMN</sequence>
<gene>
    <name evidence="2" type="ORF">SAMN06269250_1681</name>
</gene>
<protein>
    <recommendedName>
        <fullName evidence="4">SIMPL domain-containing protein</fullName>
    </recommendedName>
</protein>
<dbReference type="GO" id="GO:0006974">
    <property type="term" value="P:DNA damage response"/>
    <property type="evidence" value="ECO:0007669"/>
    <property type="project" value="TreeGrafter"/>
</dbReference>
<dbReference type="PANTHER" id="PTHR34387:SF2">
    <property type="entry name" value="SLR1258 PROTEIN"/>
    <property type="match status" value="1"/>
</dbReference>
<dbReference type="Gene3D" id="3.30.70.2970">
    <property type="entry name" value="Protein of unknown function (DUF541), domain 2"/>
    <property type="match status" value="1"/>
</dbReference>
<feature type="chain" id="PRO_5013126461" description="SIMPL domain-containing protein" evidence="1">
    <location>
        <begin position="20"/>
        <end position="238"/>
    </location>
</feature>
<dbReference type="Gene3D" id="3.30.110.170">
    <property type="entry name" value="Protein of unknown function (DUF541), domain 1"/>
    <property type="match status" value="1"/>
</dbReference>
<dbReference type="EMBL" id="OCNH01000001">
    <property type="protein sequence ID" value="SOD81121.1"/>
    <property type="molecule type" value="Genomic_DNA"/>
</dbReference>
<dbReference type="PANTHER" id="PTHR34387">
    <property type="entry name" value="SLR1258 PROTEIN"/>
    <property type="match status" value="1"/>
</dbReference>
<evidence type="ECO:0000313" key="3">
    <source>
        <dbReference type="Proteomes" id="UP000219452"/>
    </source>
</evidence>